<reference evidence="5" key="2">
    <citation type="submission" date="2019-06" db="EMBL/GenBank/DDBJ databases">
        <title>Genomics analysis of Aphanomyces spp. identifies a new class of oomycete effector associated with host adaptation.</title>
        <authorList>
            <person name="Gaulin E."/>
        </authorList>
    </citation>
    <scope>NUCLEOTIDE SEQUENCE</scope>
    <source>
        <strain evidence="5">CBS 578.67</strain>
    </source>
</reference>
<dbReference type="AlphaFoldDB" id="A0A485KMT6"/>
<organism evidence="6 7">
    <name type="scientific">Aphanomyces stellatus</name>
    <dbReference type="NCBI Taxonomy" id="120398"/>
    <lineage>
        <taxon>Eukaryota</taxon>
        <taxon>Sar</taxon>
        <taxon>Stramenopiles</taxon>
        <taxon>Oomycota</taxon>
        <taxon>Saprolegniomycetes</taxon>
        <taxon>Saprolegniales</taxon>
        <taxon>Verrucalvaceae</taxon>
        <taxon>Aphanomyces</taxon>
    </lineage>
</organism>
<keyword evidence="7" id="KW-1185">Reference proteome</keyword>
<keyword evidence="1" id="KW-0677">Repeat</keyword>
<evidence type="ECO:0000313" key="6">
    <source>
        <dbReference type="EMBL" id="VFT86327.1"/>
    </source>
</evidence>
<evidence type="ECO:0000256" key="1">
    <source>
        <dbReference type="ARBA" id="ARBA00022737"/>
    </source>
</evidence>
<dbReference type="OrthoDB" id="160645at2759"/>
<dbReference type="PROSITE" id="PS50948">
    <property type="entry name" value="PAN"/>
    <property type="match status" value="2"/>
</dbReference>
<dbReference type="SUPFAM" id="SSF57414">
    <property type="entry name" value="Hairpin loop containing domain-like"/>
    <property type="match status" value="1"/>
</dbReference>
<proteinExistence type="predicted"/>
<dbReference type="GO" id="GO:0005576">
    <property type="term" value="C:extracellular region"/>
    <property type="evidence" value="ECO:0007669"/>
    <property type="project" value="InterPro"/>
</dbReference>
<dbReference type="CDD" id="cd01100">
    <property type="entry name" value="APPLE_Factor_XI_like"/>
    <property type="match status" value="3"/>
</dbReference>
<feature type="chain" id="PRO_5036116120" evidence="3">
    <location>
        <begin position="22"/>
        <end position="421"/>
    </location>
</feature>
<accession>A0A485KMT6</accession>
<dbReference type="PANTHER" id="PTHR33946:SF4">
    <property type="entry name" value="COAGULATION FACTOR XI"/>
    <property type="match status" value="1"/>
</dbReference>
<name>A0A485KMT6_9STRA</name>
<dbReference type="EMBL" id="CAADRA010005163">
    <property type="protein sequence ID" value="VFT86327.1"/>
    <property type="molecule type" value="Genomic_DNA"/>
</dbReference>
<dbReference type="PANTHER" id="PTHR33946">
    <property type="match status" value="1"/>
</dbReference>
<dbReference type="SMART" id="SM00223">
    <property type="entry name" value="APPLE"/>
    <property type="match status" value="3"/>
</dbReference>
<evidence type="ECO:0000256" key="2">
    <source>
        <dbReference type="ARBA" id="ARBA00023157"/>
    </source>
</evidence>
<sequence>MPSHSTLQFITCNMRISSVLALALFGYQANATPALKQTSIQPPGTCDLQVWSHPFDPTYPCIAKCNQNIPGDPFHYVMYGCGRAGCKYETTIPGGGVQCGNSCLSPITCNGSTPVVACDAIDLTQSCAASGPNTCTAIQSDTDYQGFDIGSTQQPAADKCCQDCLANPACKVFVWYQGTCYLKSSGQGGKLTLPGRQASFVAWPLPPSSACPTLQLDFDYFGNDISSVARPSASHCCNDCKTTTGCRLFVWSNGVCYLKNAQGASNYKPGVQAGIFGTAPFPTCGATESDTDYPGQDVSNRAASSLGECCGACMNNVQCNAFAFAQSTNMCYLKSGRASAIVKPGIQSARVNKCSGIDVGVDYVGNDLSAVASASIDDCCAFCRNYNGCKAFSYANGNCYLKSGKTATTTNANVASATILG</sequence>
<evidence type="ECO:0000313" key="7">
    <source>
        <dbReference type="Proteomes" id="UP000332933"/>
    </source>
</evidence>
<dbReference type="Pfam" id="PF14295">
    <property type="entry name" value="PAN_4"/>
    <property type="match status" value="3"/>
</dbReference>
<keyword evidence="3" id="KW-0732">Signal</keyword>
<dbReference type="GO" id="GO:0006508">
    <property type="term" value="P:proteolysis"/>
    <property type="evidence" value="ECO:0007669"/>
    <property type="project" value="InterPro"/>
</dbReference>
<feature type="signal peptide" evidence="3">
    <location>
        <begin position="1"/>
        <end position="21"/>
    </location>
</feature>
<feature type="domain" description="Apple" evidence="4">
    <location>
        <begin position="284"/>
        <end position="353"/>
    </location>
</feature>
<evidence type="ECO:0000313" key="5">
    <source>
        <dbReference type="EMBL" id="KAF0700012.1"/>
    </source>
</evidence>
<protein>
    <submittedName>
        <fullName evidence="6">Aste57867_9447 protein</fullName>
    </submittedName>
</protein>
<dbReference type="InterPro" id="IPR000177">
    <property type="entry name" value="Apple"/>
</dbReference>
<dbReference type="Pfam" id="PF00024">
    <property type="entry name" value="PAN_1"/>
    <property type="match status" value="1"/>
</dbReference>
<dbReference type="Proteomes" id="UP000332933">
    <property type="component" value="Unassembled WGS sequence"/>
</dbReference>
<reference evidence="6 7" key="1">
    <citation type="submission" date="2019-03" db="EMBL/GenBank/DDBJ databases">
        <authorList>
            <person name="Gaulin E."/>
            <person name="Dumas B."/>
        </authorList>
    </citation>
    <scope>NUCLEOTIDE SEQUENCE [LARGE SCALE GENOMIC DNA]</scope>
    <source>
        <strain evidence="6">CBS 568.67</strain>
    </source>
</reference>
<feature type="domain" description="Apple" evidence="4">
    <location>
        <begin position="354"/>
        <end position="421"/>
    </location>
</feature>
<dbReference type="EMBL" id="VJMH01005142">
    <property type="protein sequence ID" value="KAF0700012.1"/>
    <property type="molecule type" value="Genomic_DNA"/>
</dbReference>
<dbReference type="Gene3D" id="3.50.4.10">
    <property type="entry name" value="Hepatocyte Growth Factor"/>
    <property type="match status" value="4"/>
</dbReference>
<dbReference type="InterPro" id="IPR003609">
    <property type="entry name" value="Pan_app"/>
</dbReference>
<evidence type="ECO:0000256" key="3">
    <source>
        <dbReference type="SAM" id="SignalP"/>
    </source>
</evidence>
<gene>
    <name evidence="6" type="primary">Aste57867_9447</name>
    <name evidence="5" type="ORF">As57867_009411</name>
    <name evidence="6" type="ORF">ASTE57867_9447</name>
</gene>
<keyword evidence="2" id="KW-1015">Disulfide bond</keyword>
<evidence type="ECO:0000259" key="4">
    <source>
        <dbReference type="PROSITE" id="PS50948"/>
    </source>
</evidence>